<proteinExistence type="inferred from homology"/>
<dbReference type="GO" id="GO:0005576">
    <property type="term" value="C:extracellular region"/>
    <property type="evidence" value="ECO:0007669"/>
    <property type="project" value="UniProtKB-SubCell"/>
</dbReference>
<dbReference type="OrthoDB" id="1683520at2759"/>
<evidence type="ECO:0000256" key="4">
    <source>
        <dbReference type="ARBA" id="ARBA00022729"/>
    </source>
</evidence>
<keyword evidence="4" id="KW-0732">Signal</keyword>
<dbReference type="SUPFAM" id="SSF52266">
    <property type="entry name" value="SGNH hydrolase"/>
    <property type="match status" value="1"/>
</dbReference>
<evidence type="ECO:0000313" key="9">
    <source>
        <dbReference type="Proteomes" id="UP000257109"/>
    </source>
</evidence>
<dbReference type="PANTHER" id="PTHR45650">
    <property type="entry name" value="GDSL-LIKE LIPASE/ACYLHYDROLASE-RELATED"/>
    <property type="match status" value="1"/>
</dbReference>
<dbReference type="Proteomes" id="UP000257109">
    <property type="component" value="Unassembled WGS sequence"/>
</dbReference>
<evidence type="ECO:0000256" key="1">
    <source>
        <dbReference type="ARBA" id="ARBA00004613"/>
    </source>
</evidence>
<gene>
    <name evidence="8" type="ORF">CR513_62082</name>
</gene>
<dbReference type="Gene3D" id="3.40.50.1110">
    <property type="entry name" value="SGNH hydrolase"/>
    <property type="match status" value="2"/>
</dbReference>
<evidence type="ECO:0000256" key="6">
    <source>
        <dbReference type="ARBA" id="ARBA00022963"/>
    </source>
</evidence>
<evidence type="ECO:0000256" key="7">
    <source>
        <dbReference type="ARBA" id="ARBA00023098"/>
    </source>
</evidence>
<dbReference type="Pfam" id="PF00657">
    <property type="entry name" value="Lipase_GDSL"/>
    <property type="match status" value="2"/>
</dbReference>
<organism evidence="8 9">
    <name type="scientific">Mucuna pruriens</name>
    <name type="common">Velvet bean</name>
    <name type="synonym">Dolichos pruriens</name>
    <dbReference type="NCBI Taxonomy" id="157652"/>
    <lineage>
        <taxon>Eukaryota</taxon>
        <taxon>Viridiplantae</taxon>
        <taxon>Streptophyta</taxon>
        <taxon>Embryophyta</taxon>
        <taxon>Tracheophyta</taxon>
        <taxon>Spermatophyta</taxon>
        <taxon>Magnoliopsida</taxon>
        <taxon>eudicotyledons</taxon>
        <taxon>Gunneridae</taxon>
        <taxon>Pentapetalae</taxon>
        <taxon>rosids</taxon>
        <taxon>fabids</taxon>
        <taxon>Fabales</taxon>
        <taxon>Fabaceae</taxon>
        <taxon>Papilionoideae</taxon>
        <taxon>50 kb inversion clade</taxon>
        <taxon>NPAAA clade</taxon>
        <taxon>indigoferoid/millettioid clade</taxon>
        <taxon>Phaseoleae</taxon>
        <taxon>Mucuna</taxon>
    </lineage>
</organism>
<comment type="subcellular location">
    <subcellularLocation>
        <location evidence="1">Secreted</location>
    </subcellularLocation>
</comment>
<dbReference type="InterPro" id="IPR035669">
    <property type="entry name" value="SGNH_plant_lipase-like"/>
</dbReference>
<dbReference type="GO" id="GO:0016042">
    <property type="term" value="P:lipid catabolic process"/>
    <property type="evidence" value="ECO:0007669"/>
    <property type="project" value="UniProtKB-KW"/>
</dbReference>
<name>A0A371E1B7_MUCPR</name>
<protein>
    <submittedName>
        <fullName evidence="8">GDSL esterase/lipase</fullName>
    </submittedName>
</protein>
<dbReference type="EMBL" id="QJKJ01017339">
    <property type="protein sequence ID" value="RDX58590.1"/>
    <property type="molecule type" value="Genomic_DNA"/>
</dbReference>
<sequence>QFGFYGQALQDIGGRNYALAGLGLLGCTPGVVYSYGTNESCVEEVNAAAFIYNDKLKALVDEFNHRFSATSKFIFINTAATALHISNTHGFLVSNAACCSTGSSGECIPDRRPCHNRNDYVFWDAFHTTQAWNLLNAIIAYNSTINPSFTYPMDIKHLVDKMELEFTNESTSQLNTKPITVVLCSCSSFPGFITQPLLPHQFHCLDMACECETKTLLVVLLFLSTTYMQNCVHGVSQVPCLFIFGDSLSDSGNNNELPTSAKSNYRPYGIDFPTGPTGRFTNGRTEIDIINYSTIAAQLLGFENFIPPFANTSGSDILKGVNYASGGAGIRVETGTHMGVIISLGLQLRNHRVIVSKIATRLGSPDIAREYLEKCLYYVNIGSNDYIGNYFRPQFYSTSSIYSPEQYAQALIEELSLNLLALHEIGARKYVLVGLGLLGCTPSVMHSHGTNGSCVEEENAAAFNFNNKLKALVDQFNNRFSANSKFIFTHTASKALDKSNGFLVSDAACCPSGCIPDQKPCYNRSDYVFWDEVHPTEAWNLLNAKAAYNSTISPAFTYPMDIKHLVNYEIKRELEFTNVSTSQLSATE</sequence>
<dbReference type="InterPro" id="IPR051238">
    <property type="entry name" value="GDSL_esterase/lipase"/>
</dbReference>
<reference evidence="8" key="1">
    <citation type="submission" date="2018-05" db="EMBL/GenBank/DDBJ databases">
        <title>Draft genome of Mucuna pruriens seed.</title>
        <authorList>
            <person name="Nnadi N.E."/>
            <person name="Vos R."/>
            <person name="Hasami M.H."/>
            <person name="Devisetty U.K."/>
            <person name="Aguiy J.C."/>
        </authorList>
    </citation>
    <scope>NUCLEOTIDE SEQUENCE [LARGE SCALE GENOMIC DNA]</scope>
    <source>
        <strain evidence="8">JCA_2017</strain>
    </source>
</reference>
<keyword evidence="9" id="KW-1185">Reference proteome</keyword>
<dbReference type="CDD" id="cd01837">
    <property type="entry name" value="SGNH_plant_lipase_like"/>
    <property type="match status" value="1"/>
</dbReference>
<evidence type="ECO:0000256" key="2">
    <source>
        <dbReference type="ARBA" id="ARBA00008668"/>
    </source>
</evidence>
<dbReference type="InterPro" id="IPR036514">
    <property type="entry name" value="SGNH_hydro_sf"/>
</dbReference>
<evidence type="ECO:0000313" key="8">
    <source>
        <dbReference type="EMBL" id="RDX58590.1"/>
    </source>
</evidence>
<keyword evidence="3" id="KW-0964">Secreted</keyword>
<keyword evidence="6" id="KW-0442">Lipid degradation</keyword>
<feature type="non-terminal residue" evidence="8">
    <location>
        <position position="1"/>
    </location>
</feature>
<evidence type="ECO:0000256" key="5">
    <source>
        <dbReference type="ARBA" id="ARBA00022801"/>
    </source>
</evidence>
<keyword evidence="7" id="KW-0443">Lipid metabolism</keyword>
<dbReference type="AlphaFoldDB" id="A0A371E1B7"/>
<keyword evidence="5" id="KW-0378">Hydrolase</keyword>
<evidence type="ECO:0000256" key="3">
    <source>
        <dbReference type="ARBA" id="ARBA00022525"/>
    </source>
</evidence>
<accession>A0A371E1B7</accession>
<comment type="similarity">
    <text evidence="2">Belongs to the 'GDSL' lipolytic enzyme family.</text>
</comment>
<dbReference type="PANTHER" id="PTHR45650:SF33">
    <property type="entry name" value="TRIACYLGLYCEROL LIPASE"/>
    <property type="match status" value="1"/>
</dbReference>
<dbReference type="InterPro" id="IPR001087">
    <property type="entry name" value="GDSL"/>
</dbReference>
<comment type="caution">
    <text evidence="8">The sequence shown here is derived from an EMBL/GenBank/DDBJ whole genome shotgun (WGS) entry which is preliminary data.</text>
</comment>
<dbReference type="GO" id="GO:0016788">
    <property type="term" value="F:hydrolase activity, acting on ester bonds"/>
    <property type="evidence" value="ECO:0007669"/>
    <property type="project" value="InterPro"/>
</dbReference>